<evidence type="ECO:0000313" key="15">
    <source>
        <dbReference type="Proteomes" id="UP001152803"/>
    </source>
</evidence>
<dbReference type="GO" id="GO:0009897">
    <property type="term" value="C:external side of plasma membrane"/>
    <property type="evidence" value="ECO:0007669"/>
    <property type="project" value="TreeGrafter"/>
</dbReference>
<dbReference type="GO" id="GO:0042102">
    <property type="term" value="P:positive regulation of T cell proliferation"/>
    <property type="evidence" value="ECO:0007669"/>
    <property type="project" value="TreeGrafter"/>
</dbReference>
<dbReference type="PROSITE" id="PS50835">
    <property type="entry name" value="IG_LIKE"/>
    <property type="match status" value="2"/>
</dbReference>
<keyword evidence="6 12" id="KW-0472">Membrane</keyword>
<dbReference type="GO" id="GO:0071222">
    <property type="term" value="P:cellular response to lipopolysaccharide"/>
    <property type="evidence" value="ECO:0007669"/>
    <property type="project" value="TreeGrafter"/>
</dbReference>
<proteinExistence type="predicted"/>
<evidence type="ECO:0000256" key="11">
    <source>
        <dbReference type="SAM" id="MobiDB-lite"/>
    </source>
</evidence>
<dbReference type="GO" id="GO:0031295">
    <property type="term" value="P:T cell costimulation"/>
    <property type="evidence" value="ECO:0007669"/>
    <property type="project" value="TreeGrafter"/>
</dbReference>
<keyword evidence="15" id="KW-1185">Reference proteome</keyword>
<keyword evidence="9" id="KW-0325">Glycoprotein</keyword>
<name>A0A9Q1DRZ6_CONCO</name>
<evidence type="ECO:0000256" key="1">
    <source>
        <dbReference type="ARBA" id="ARBA00004251"/>
    </source>
</evidence>
<evidence type="ECO:0000256" key="2">
    <source>
        <dbReference type="ARBA" id="ARBA00022475"/>
    </source>
</evidence>
<accession>A0A9Q1DRZ6</accession>
<evidence type="ECO:0000256" key="4">
    <source>
        <dbReference type="ARBA" id="ARBA00022729"/>
    </source>
</evidence>
<dbReference type="InterPro" id="IPR036179">
    <property type="entry name" value="Ig-like_dom_sf"/>
</dbReference>
<keyword evidence="10" id="KW-0393">Immunoglobulin domain</keyword>
<evidence type="ECO:0000313" key="14">
    <source>
        <dbReference type="EMBL" id="KAJ8279312.1"/>
    </source>
</evidence>
<keyword evidence="7" id="KW-1015">Disulfide bond</keyword>
<feature type="domain" description="Ig-like" evidence="13">
    <location>
        <begin position="58"/>
        <end position="154"/>
    </location>
</feature>
<evidence type="ECO:0000256" key="10">
    <source>
        <dbReference type="ARBA" id="ARBA00023319"/>
    </source>
</evidence>
<dbReference type="PANTHER" id="PTHR25466:SF14">
    <property type="entry name" value="BUTYROPHILIN SUBFAMILY 2 MEMBER A2-LIKE-RELATED"/>
    <property type="match status" value="1"/>
</dbReference>
<dbReference type="GO" id="GO:0007166">
    <property type="term" value="P:cell surface receptor signaling pathway"/>
    <property type="evidence" value="ECO:0007669"/>
    <property type="project" value="TreeGrafter"/>
</dbReference>
<dbReference type="OrthoDB" id="9983389at2759"/>
<dbReference type="InterPro" id="IPR013162">
    <property type="entry name" value="CD80_C2-set"/>
</dbReference>
<evidence type="ECO:0000256" key="8">
    <source>
        <dbReference type="ARBA" id="ARBA00023170"/>
    </source>
</evidence>
<comment type="caution">
    <text evidence="14">The sequence shown here is derived from an EMBL/GenBank/DDBJ whole genome shotgun (WGS) entry which is preliminary data.</text>
</comment>
<dbReference type="FunFam" id="2.60.40.10:FF:000142">
    <property type="entry name" value="V-set domain-containing T-cell activation inhibitor 1"/>
    <property type="match status" value="1"/>
</dbReference>
<dbReference type="Proteomes" id="UP001152803">
    <property type="component" value="Unassembled WGS sequence"/>
</dbReference>
<dbReference type="PANTHER" id="PTHR25466">
    <property type="entry name" value="T-LYMPHOCYTE ACTIVATION ANTIGEN"/>
    <property type="match status" value="1"/>
</dbReference>
<evidence type="ECO:0000256" key="9">
    <source>
        <dbReference type="ARBA" id="ARBA00023180"/>
    </source>
</evidence>
<evidence type="ECO:0000256" key="3">
    <source>
        <dbReference type="ARBA" id="ARBA00022692"/>
    </source>
</evidence>
<dbReference type="Gene3D" id="2.60.40.10">
    <property type="entry name" value="Immunoglobulins"/>
    <property type="match status" value="3"/>
</dbReference>
<dbReference type="GO" id="GO:0006955">
    <property type="term" value="P:immune response"/>
    <property type="evidence" value="ECO:0007669"/>
    <property type="project" value="TreeGrafter"/>
</dbReference>
<keyword evidence="4" id="KW-0732">Signal</keyword>
<comment type="subcellular location">
    <subcellularLocation>
        <location evidence="1">Cell membrane</location>
        <topology evidence="1">Single-pass type I membrane protein</topology>
    </subcellularLocation>
</comment>
<feature type="region of interest" description="Disordered" evidence="11">
    <location>
        <begin position="402"/>
        <end position="435"/>
    </location>
</feature>
<evidence type="ECO:0000256" key="7">
    <source>
        <dbReference type="ARBA" id="ARBA00023157"/>
    </source>
</evidence>
<dbReference type="Pfam" id="PF08205">
    <property type="entry name" value="C2-set_2"/>
    <property type="match status" value="1"/>
</dbReference>
<keyword evidence="5 12" id="KW-1133">Transmembrane helix</keyword>
<dbReference type="InterPro" id="IPR013783">
    <property type="entry name" value="Ig-like_fold"/>
</dbReference>
<dbReference type="GO" id="GO:0042130">
    <property type="term" value="P:negative regulation of T cell proliferation"/>
    <property type="evidence" value="ECO:0007669"/>
    <property type="project" value="TreeGrafter"/>
</dbReference>
<dbReference type="InterPro" id="IPR007110">
    <property type="entry name" value="Ig-like_dom"/>
</dbReference>
<protein>
    <recommendedName>
        <fullName evidence="13">Ig-like domain-containing protein</fullName>
    </recommendedName>
</protein>
<feature type="transmembrane region" description="Helical" evidence="12">
    <location>
        <begin position="373"/>
        <end position="394"/>
    </location>
</feature>
<evidence type="ECO:0000256" key="6">
    <source>
        <dbReference type="ARBA" id="ARBA00023136"/>
    </source>
</evidence>
<dbReference type="SUPFAM" id="SSF48726">
    <property type="entry name" value="Immunoglobulin"/>
    <property type="match status" value="3"/>
</dbReference>
<keyword evidence="3 12" id="KW-0812">Transmembrane</keyword>
<feature type="domain" description="Ig-like" evidence="13">
    <location>
        <begin position="226"/>
        <end position="359"/>
    </location>
</feature>
<dbReference type="AlphaFoldDB" id="A0A9Q1DRZ6"/>
<reference evidence="14" key="1">
    <citation type="journal article" date="2023" name="Science">
        <title>Genome structures resolve the early diversification of teleost fishes.</title>
        <authorList>
            <person name="Parey E."/>
            <person name="Louis A."/>
            <person name="Montfort J."/>
            <person name="Bouchez O."/>
            <person name="Roques C."/>
            <person name="Iampietro C."/>
            <person name="Lluch J."/>
            <person name="Castinel A."/>
            <person name="Donnadieu C."/>
            <person name="Desvignes T."/>
            <person name="Floi Bucao C."/>
            <person name="Jouanno E."/>
            <person name="Wen M."/>
            <person name="Mejri S."/>
            <person name="Dirks R."/>
            <person name="Jansen H."/>
            <person name="Henkel C."/>
            <person name="Chen W.J."/>
            <person name="Zahm M."/>
            <person name="Cabau C."/>
            <person name="Klopp C."/>
            <person name="Thompson A.W."/>
            <person name="Robinson-Rechavi M."/>
            <person name="Braasch I."/>
            <person name="Lecointre G."/>
            <person name="Bobe J."/>
            <person name="Postlethwait J.H."/>
            <person name="Berthelot C."/>
            <person name="Roest Crollius H."/>
            <person name="Guiguen Y."/>
        </authorList>
    </citation>
    <scope>NUCLEOTIDE SEQUENCE</scope>
    <source>
        <strain evidence="14">Concon-B</strain>
    </source>
</reference>
<gene>
    <name evidence="14" type="ORF">COCON_G00063780</name>
</gene>
<keyword evidence="2" id="KW-1003">Cell membrane</keyword>
<dbReference type="Pfam" id="PF07686">
    <property type="entry name" value="V-set"/>
    <property type="match status" value="2"/>
</dbReference>
<keyword evidence="8" id="KW-0675">Receptor</keyword>
<evidence type="ECO:0000256" key="5">
    <source>
        <dbReference type="ARBA" id="ARBA00022989"/>
    </source>
</evidence>
<evidence type="ECO:0000259" key="13">
    <source>
        <dbReference type="PROSITE" id="PS50835"/>
    </source>
</evidence>
<dbReference type="InterPro" id="IPR051713">
    <property type="entry name" value="T-cell_Activation_Regulation"/>
</dbReference>
<evidence type="ECO:0000256" key="12">
    <source>
        <dbReference type="SAM" id="Phobius"/>
    </source>
</evidence>
<dbReference type="InterPro" id="IPR013106">
    <property type="entry name" value="Ig_V-set"/>
</dbReference>
<dbReference type="EMBL" id="JAFJMO010000004">
    <property type="protein sequence ID" value="KAJ8279312.1"/>
    <property type="molecule type" value="Genomic_DNA"/>
</dbReference>
<feature type="compositionally biased region" description="Polar residues" evidence="11">
    <location>
        <begin position="425"/>
        <end position="435"/>
    </location>
</feature>
<organism evidence="14 15">
    <name type="scientific">Conger conger</name>
    <name type="common">Conger eel</name>
    <name type="synonym">Muraena conger</name>
    <dbReference type="NCBI Taxonomy" id="82655"/>
    <lineage>
        <taxon>Eukaryota</taxon>
        <taxon>Metazoa</taxon>
        <taxon>Chordata</taxon>
        <taxon>Craniata</taxon>
        <taxon>Vertebrata</taxon>
        <taxon>Euteleostomi</taxon>
        <taxon>Actinopterygii</taxon>
        <taxon>Neopterygii</taxon>
        <taxon>Teleostei</taxon>
        <taxon>Anguilliformes</taxon>
        <taxon>Congridae</taxon>
        <taxon>Conger</taxon>
    </lineage>
</organism>
<sequence>MLLSGCIIDEDVIYDGSHSIETISFTMWKNAMAAAHALVYALVWIVTTTNGKIPDVFVSCRFSEDCLLPCAFKPAAEEVIGWTRQEVMVHSFAQGRDQLDQQHTHFTGRTALFTDQIAHGNASLLLKLCNTQDRGRYHCHVATTRGNQESFVIAKVEAPVQSLTLEMTRLSGHEELKCSSRDVYPAPHVSWYTVPPEPLDTLKPITRKMANKNGLYSVESKLRKLPRKDSSTYTYFCTVNSSYDTQTWRASLQERELSSEEGGELTIPCLSPMALHNFTLTWTFTSADESKDILTFNSQTELTSNQWAGQAQVDHDLILSGDGSLRLQNPQNAEHTGTYTCTFSNGRSHHMVHIWVNITATAVERLQAEGSSWLWVFAVLLAALAVLVTVLILCRRKKADRSPASKSAEVATEMHAMSTDERENGIQSENSNQTD</sequence>